<name>A0ABZ0HNJ4_9HYPH</name>
<protein>
    <submittedName>
        <fullName evidence="1">AAA family ATPase</fullName>
    </submittedName>
</protein>
<dbReference type="PANTHER" id="PTHR37807">
    <property type="entry name" value="OS07G0160300 PROTEIN"/>
    <property type="match status" value="1"/>
</dbReference>
<dbReference type="PANTHER" id="PTHR37807:SF3">
    <property type="entry name" value="OS07G0160300 PROTEIN"/>
    <property type="match status" value="1"/>
</dbReference>
<gene>
    <name evidence="1" type="ORF">RZS28_13785</name>
</gene>
<dbReference type="InterPro" id="IPR027417">
    <property type="entry name" value="P-loop_NTPase"/>
</dbReference>
<evidence type="ECO:0000313" key="2">
    <source>
        <dbReference type="Proteomes" id="UP001626536"/>
    </source>
</evidence>
<dbReference type="Proteomes" id="UP001626536">
    <property type="component" value="Chromosome"/>
</dbReference>
<proteinExistence type="predicted"/>
<dbReference type="EMBL" id="CP136862">
    <property type="protein sequence ID" value="WOJ88872.1"/>
    <property type="molecule type" value="Genomic_DNA"/>
</dbReference>
<sequence>MLVIFGGLPGVGKTTIARALAVRLKAVYLRIDTIEQAIRSSDVLAADADMGPTGYIVAYHLAADNLRMGRSVVADSVNSMALTRDAYKAVAEREAVNFLEVEVICSDKTEHRKRIETRESDIAGLALPTWRSIVAAPYESWGRPHLVLDTASLTARESLEIIIGALSSPNLRTPEFGDPGAH</sequence>
<evidence type="ECO:0000313" key="1">
    <source>
        <dbReference type="EMBL" id="WOJ88872.1"/>
    </source>
</evidence>
<dbReference type="RefSeq" id="WP_407338309.1">
    <property type="nucleotide sequence ID" value="NZ_CP136862.1"/>
</dbReference>
<dbReference type="SUPFAM" id="SSF52540">
    <property type="entry name" value="P-loop containing nucleoside triphosphate hydrolases"/>
    <property type="match status" value="1"/>
</dbReference>
<dbReference type="Pfam" id="PF13671">
    <property type="entry name" value="AAA_33"/>
    <property type="match status" value="1"/>
</dbReference>
<dbReference type="Gene3D" id="3.40.50.300">
    <property type="entry name" value="P-loop containing nucleotide triphosphate hydrolases"/>
    <property type="match status" value="1"/>
</dbReference>
<accession>A0ABZ0HNJ4</accession>
<organism evidence="1 2">
    <name type="scientific">Methylocapsa polymorpha</name>
    <dbReference type="NCBI Taxonomy" id="3080828"/>
    <lineage>
        <taxon>Bacteria</taxon>
        <taxon>Pseudomonadati</taxon>
        <taxon>Pseudomonadota</taxon>
        <taxon>Alphaproteobacteria</taxon>
        <taxon>Hyphomicrobiales</taxon>
        <taxon>Beijerinckiaceae</taxon>
        <taxon>Methylocapsa</taxon>
    </lineage>
</organism>
<keyword evidence="2" id="KW-1185">Reference proteome</keyword>
<reference evidence="1 2" key="1">
    <citation type="submission" date="2023-10" db="EMBL/GenBank/DDBJ databases">
        <title>Novel methanotroph of the genus Methylocapsa from a subarctic wetland.</title>
        <authorList>
            <person name="Belova S.E."/>
            <person name="Oshkin I.Y."/>
            <person name="Miroshnikov K."/>
            <person name="Dedysh S.N."/>
        </authorList>
    </citation>
    <scope>NUCLEOTIDE SEQUENCE [LARGE SCALE GENOMIC DNA]</scope>
    <source>
        <strain evidence="1 2">RX1</strain>
    </source>
</reference>